<evidence type="ECO:0000313" key="11">
    <source>
        <dbReference type="Proteomes" id="UP000254575"/>
    </source>
</evidence>
<dbReference type="GO" id="GO:0004180">
    <property type="term" value="F:carboxypeptidase activity"/>
    <property type="evidence" value="ECO:0007669"/>
    <property type="project" value="UniProtKB-ARBA"/>
</dbReference>
<dbReference type="GO" id="GO:0009252">
    <property type="term" value="P:peptidoglycan biosynthetic process"/>
    <property type="evidence" value="ECO:0007669"/>
    <property type="project" value="UniProtKB-UniPathway"/>
</dbReference>
<protein>
    <submittedName>
        <fullName evidence="10">Uncharacterized protein conserved in bacteria</fullName>
    </submittedName>
</protein>
<evidence type="ECO:0000313" key="10">
    <source>
        <dbReference type="EMBL" id="SUO98250.1"/>
    </source>
</evidence>
<accession>A0A380N0B7</accession>
<dbReference type="GO" id="GO:0008360">
    <property type="term" value="P:regulation of cell shape"/>
    <property type="evidence" value="ECO:0007669"/>
    <property type="project" value="UniProtKB-UniRule"/>
</dbReference>
<dbReference type="PROSITE" id="PS52029">
    <property type="entry name" value="LD_TPASE"/>
    <property type="match status" value="1"/>
</dbReference>
<gene>
    <name evidence="10" type="ORF">NCTC10717_01992</name>
</gene>
<keyword evidence="11" id="KW-1185">Reference proteome</keyword>
<evidence type="ECO:0000259" key="9">
    <source>
        <dbReference type="PROSITE" id="PS52029"/>
    </source>
</evidence>
<comment type="pathway">
    <text evidence="1 7">Cell wall biogenesis; peptidoglycan biosynthesis.</text>
</comment>
<evidence type="ECO:0000256" key="6">
    <source>
        <dbReference type="ARBA" id="ARBA00023316"/>
    </source>
</evidence>
<sequence>MKRRTVLKTGALLLSGCAGYAPNAEKTPSTQGAAVDFQLPISDLSQLSLRDRLQAQGFALGAKTFLRIFKEERVLEAWLLRADGRYHLYRKFPICTYSGDLGPKLREGDKQSPEGFYAVSAQQMNPNSKYHLSFNLGFPNAYDREHGYTGSYLMVHGDCVSIGCYAMDNQQIEVIYALVSAAHQRGQYAVPVHIFPFHLTQQNLMRHAHHRWLPFWQILQPAYDYFEHEHIPPQINVLAGRYQIAPHSELITGRMLADNN</sequence>
<evidence type="ECO:0000256" key="8">
    <source>
        <dbReference type="SAM" id="SignalP"/>
    </source>
</evidence>
<keyword evidence="3" id="KW-0808">Transferase</keyword>
<keyword evidence="8" id="KW-0732">Signal</keyword>
<comment type="similarity">
    <text evidence="2">Belongs to the YkuD family.</text>
</comment>
<feature type="active site" description="Proton donor/acceptor" evidence="7">
    <location>
        <position position="156"/>
    </location>
</feature>
<evidence type="ECO:0000256" key="3">
    <source>
        <dbReference type="ARBA" id="ARBA00022679"/>
    </source>
</evidence>
<dbReference type="RefSeq" id="WP_218564610.1">
    <property type="nucleotide sequence ID" value="NZ_UHIA01000004.1"/>
</dbReference>
<evidence type="ECO:0000256" key="1">
    <source>
        <dbReference type="ARBA" id="ARBA00004752"/>
    </source>
</evidence>
<evidence type="ECO:0000256" key="7">
    <source>
        <dbReference type="PROSITE-ProRule" id="PRU01373"/>
    </source>
</evidence>
<dbReference type="Proteomes" id="UP000254575">
    <property type="component" value="Unassembled WGS sequence"/>
</dbReference>
<dbReference type="GO" id="GO:0016740">
    <property type="term" value="F:transferase activity"/>
    <property type="evidence" value="ECO:0007669"/>
    <property type="project" value="UniProtKB-KW"/>
</dbReference>
<dbReference type="SUPFAM" id="SSF141523">
    <property type="entry name" value="L,D-transpeptidase catalytic domain-like"/>
    <property type="match status" value="1"/>
</dbReference>
<dbReference type="InterPro" id="IPR005490">
    <property type="entry name" value="LD_TPept_cat_dom"/>
</dbReference>
<proteinExistence type="inferred from homology"/>
<keyword evidence="4 7" id="KW-0133">Cell shape</keyword>
<dbReference type="PANTHER" id="PTHR36699">
    <property type="entry name" value="LD-TRANSPEPTIDASE"/>
    <property type="match status" value="1"/>
</dbReference>
<feature type="signal peptide" evidence="8">
    <location>
        <begin position="1"/>
        <end position="23"/>
    </location>
</feature>
<organism evidence="10 11">
    <name type="scientific">Suttonella indologenes</name>
    <dbReference type="NCBI Taxonomy" id="13276"/>
    <lineage>
        <taxon>Bacteria</taxon>
        <taxon>Pseudomonadati</taxon>
        <taxon>Pseudomonadota</taxon>
        <taxon>Gammaproteobacteria</taxon>
        <taxon>Cardiobacteriales</taxon>
        <taxon>Cardiobacteriaceae</taxon>
        <taxon>Suttonella</taxon>
    </lineage>
</organism>
<dbReference type="UniPathway" id="UPA00219"/>
<dbReference type="PANTHER" id="PTHR36699:SF1">
    <property type="entry name" value="L,D-TRANSPEPTIDASE YAFK-RELATED"/>
    <property type="match status" value="1"/>
</dbReference>
<reference evidence="10 11" key="1">
    <citation type="submission" date="2018-06" db="EMBL/GenBank/DDBJ databases">
        <authorList>
            <consortium name="Pathogen Informatics"/>
            <person name="Doyle S."/>
        </authorList>
    </citation>
    <scope>NUCLEOTIDE SEQUENCE [LARGE SCALE GENOMIC DNA]</scope>
    <source>
        <strain evidence="10 11">NCTC10717</strain>
    </source>
</reference>
<keyword evidence="6 7" id="KW-0961">Cell wall biogenesis/degradation</keyword>
<feature type="domain" description="L,D-TPase catalytic" evidence="9">
    <location>
        <begin position="64"/>
        <end position="195"/>
    </location>
</feature>
<dbReference type="EMBL" id="UHIA01000004">
    <property type="protein sequence ID" value="SUO98250.1"/>
    <property type="molecule type" value="Genomic_DNA"/>
</dbReference>
<feature type="active site" description="Nucleophile" evidence="7">
    <location>
        <position position="164"/>
    </location>
</feature>
<name>A0A380N0B7_9GAMM</name>
<dbReference type="AlphaFoldDB" id="A0A380N0B7"/>
<evidence type="ECO:0000256" key="2">
    <source>
        <dbReference type="ARBA" id="ARBA00005992"/>
    </source>
</evidence>
<dbReference type="Pfam" id="PF03734">
    <property type="entry name" value="YkuD"/>
    <property type="match status" value="1"/>
</dbReference>
<dbReference type="InterPro" id="IPR038063">
    <property type="entry name" value="Transpep_catalytic_dom"/>
</dbReference>
<dbReference type="GO" id="GO:0071555">
    <property type="term" value="P:cell wall organization"/>
    <property type="evidence" value="ECO:0007669"/>
    <property type="project" value="UniProtKB-UniRule"/>
</dbReference>
<keyword evidence="5 7" id="KW-0573">Peptidoglycan synthesis</keyword>
<feature type="chain" id="PRO_5017069991" evidence="8">
    <location>
        <begin position="24"/>
        <end position="260"/>
    </location>
</feature>
<evidence type="ECO:0000256" key="5">
    <source>
        <dbReference type="ARBA" id="ARBA00022984"/>
    </source>
</evidence>
<evidence type="ECO:0000256" key="4">
    <source>
        <dbReference type="ARBA" id="ARBA00022960"/>
    </source>
</evidence>